<feature type="compositionally biased region" description="Basic and acidic residues" evidence="1">
    <location>
        <begin position="380"/>
        <end position="391"/>
    </location>
</feature>
<gene>
    <name evidence="3" type="ORF">XA68_11979</name>
</gene>
<evidence type="ECO:0000313" key="4">
    <source>
        <dbReference type="Proteomes" id="UP000037136"/>
    </source>
</evidence>
<dbReference type="Proteomes" id="UP000037136">
    <property type="component" value="Unassembled WGS sequence"/>
</dbReference>
<dbReference type="InterPro" id="IPR052396">
    <property type="entry name" value="Meiotic_Drive_Suppr_Kinase"/>
</dbReference>
<feature type="domain" description="Protein kinase" evidence="2">
    <location>
        <begin position="465"/>
        <end position="677"/>
    </location>
</feature>
<keyword evidence="4" id="KW-1185">Reference proteome</keyword>
<dbReference type="STRING" id="268505.A0A2A9PPL4"/>
<evidence type="ECO:0000259" key="2">
    <source>
        <dbReference type="PROSITE" id="PS50011"/>
    </source>
</evidence>
<feature type="compositionally biased region" description="Low complexity" evidence="1">
    <location>
        <begin position="636"/>
        <end position="648"/>
    </location>
</feature>
<dbReference type="EMBL" id="LAZP02000018">
    <property type="protein sequence ID" value="PFH62756.1"/>
    <property type="molecule type" value="Genomic_DNA"/>
</dbReference>
<sequence>MEQRISLLNTLSESLPVGAQYFESRNLLAGLGKRLSKRKIADERTLEYFMHLSIEDPVRAIVEQVSQIDKVRELFDMGNGIVFENHPHAISDIGEEVLARVPPSTPPSRQDLTQLRPDQICIYRSGNDSCPEKRTMLYVSEYKAPHKLTAPHLRDGLQQMNDIHKEVVNRTTIPAADVDPAGNFKYHAERLTASALAQTYHYMIEGGLEYGLMTTGEAIVFLKVDWKEPETLYFHLSEPGPEVEKYEERVQFSSAVGQYLAFTLMALGKPGEHVEHPQDERDQVKARLKRWAVDFELALRSIPETERRPPDSASSWAPTTHDDFELSPINLKGGRFRPGRGCDDRNKYARRRDESESSDDESGGGPPDPSSPSEQRRRRADANRARKREENQAQQPRQGTGDEGQRRYCTQACLLGLVRGGAMDPRCPNAECHDGPRGRTRAPHPISHSTWLQLLREQMRRTLDGGITKLGKSGARGVLFKVTLLSHGYTFVCKGTVEAFIPDLEHEAAVYKRLERVQGVHVPVFLGAVDLRPLKRTYYYDFRVYIVHMTLLSWAGDEMGDVKATRMLEAKAAASLQAMHNQGVVHRDVRRFNMLFNEETQSVMMIDFERAVLLKPLRRCLVQTSPNKRKSEPANTTTSAKGSSGKASGWREVMKAALAEDKRMLRGTFLELERCCR</sequence>
<reference evidence="3 4" key="2">
    <citation type="journal article" date="2017" name="Sci. Rep.">
        <title>Ant-infecting Ophiocordyceps genomes reveal a high diversity of potential behavioral manipulation genes and a possible major role for enterotoxins.</title>
        <authorList>
            <person name="de Bekker C."/>
            <person name="Ohm R.A."/>
            <person name="Evans H.C."/>
            <person name="Brachmann A."/>
            <person name="Hughes D.P."/>
        </authorList>
    </citation>
    <scope>NUCLEOTIDE SEQUENCE [LARGE SCALE GENOMIC DNA]</scope>
    <source>
        <strain evidence="3 4">SC16a</strain>
    </source>
</reference>
<dbReference type="PROSITE" id="PS50011">
    <property type="entry name" value="PROTEIN_KINASE_DOM"/>
    <property type="match status" value="1"/>
</dbReference>
<dbReference type="InterPro" id="IPR000719">
    <property type="entry name" value="Prot_kinase_dom"/>
</dbReference>
<evidence type="ECO:0000256" key="1">
    <source>
        <dbReference type="SAM" id="MobiDB-lite"/>
    </source>
</evidence>
<accession>A0A2A9PPL4</accession>
<feature type="region of interest" description="Disordered" evidence="1">
    <location>
        <begin position="624"/>
        <end position="648"/>
    </location>
</feature>
<organism evidence="3 4">
    <name type="scientific">Ophiocordyceps unilateralis</name>
    <name type="common">Zombie-ant fungus</name>
    <name type="synonym">Torrubia unilateralis</name>
    <dbReference type="NCBI Taxonomy" id="268505"/>
    <lineage>
        <taxon>Eukaryota</taxon>
        <taxon>Fungi</taxon>
        <taxon>Dikarya</taxon>
        <taxon>Ascomycota</taxon>
        <taxon>Pezizomycotina</taxon>
        <taxon>Sordariomycetes</taxon>
        <taxon>Hypocreomycetidae</taxon>
        <taxon>Hypocreales</taxon>
        <taxon>Ophiocordycipitaceae</taxon>
        <taxon>Ophiocordyceps</taxon>
    </lineage>
</organism>
<dbReference type="AlphaFoldDB" id="A0A2A9PPL4"/>
<dbReference type="SUPFAM" id="SSF56112">
    <property type="entry name" value="Protein kinase-like (PK-like)"/>
    <property type="match status" value="1"/>
</dbReference>
<dbReference type="OrthoDB" id="8905873at2759"/>
<dbReference type="GO" id="GO:0004672">
    <property type="term" value="F:protein kinase activity"/>
    <property type="evidence" value="ECO:0007669"/>
    <property type="project" value="InterPro"/>
</dbReference>
<dbReference type="InterPro" id="IPR011009">
    <property type="entry name" value="Kinase-like_dom_sf"/>
</dbReference>
<feature type="region of interest" description="Disordered" evidence="1">
    <location>
        <begin position="302"/>
        <end position="405"/>
    </location>
</feature>
<dbReference type="PANTHER" id="PTHR37171:SF1">
    <property type="entry name" value="SERINE_THREONINE-PROTEIN KINASE YRZF-RELATED"/>
    <property type="match status" value="1"/>
</dbReference>
<name>A0A2A9PPL4_OPHUN</name>
<comment type="caution">
    <text evidence="3">The sequence shown here is derived from an EMBL/GenBank/DDBJ whole genome shotgun (WGS) entry which is preliminary data.</text>
</comment>
<dbReference type="Gene3D" id="1.10.510.10">
    <property type="entry name" value="Transferase(Phosphotransferase) domain 1"/>
    <property type="match status" value="1"/>
</dbReference>
<dbReference type="GO" id="GO:0005524">
    <property type="term" value="F:ATP binding"/>
    <property type="evidence" value="ECO:0007669"/>
    <property type="project" value="InterPro"/>
</dbReference>
<dbReference type="PANTHER" id="PTHR37171">
    <property type="entry name" value="SERINE/THREONINE-PROTEIN KINASE YRZF-RELATED"/>
    <property type="match status" value="1"/>
</dbReference>
<evidence type="ECO:0000313" key="3">
    <source>
        <dbReference type="EMBL" id="PFH62756.1"/>
    </source>
</evidence>
<protein>
    <recommendedName>
        <fullName evidence="2">Protein kinase domain-containing protein</fullName>
    </recommendedName>
</protein>
<proteinExistence type="predicted"/>
<feature type="compositionally biased region" description="Basic and acidic residues" evidence="1">
    <location>
        <begin position="340"/>
        <end position="355"/>
    </location>
</feature>
<reference evidence="3 4" key="1">
    <citation type="journal article" date="2015" name="BMC Genomics">
        <title>Gene expression during zombie ant biting behavior reflects the complexity underlying fungal parasitic behavioral manipulation.</title>
        <authorList>
            <person name="de Bekker C."/>
            <person name="Ohm R.A."/>
            <person name="Loreto R.G."/>
            <person name="Sebastian A."/>
            <person name="Albert I."/>
            <person name="Merrow M."/>
            <person name="Brachmann A."/>
            <person name="Hughes D.P."/>
        </authorList>
    </citation>
    <scope>NUCLEOTIDE SEQUENCE [LARGE SCALE GENOMIC DNA]</scope>
    <source>
        <strain evidence="3 4">SC16a</strain>
    </source>
</reference>